<accession>A0A7H0LN87</accession>
<dbReference type="InterPro" id="IPR050309">
    <property type="entry name" value="Type-B_Carboxylest/Lipase"/>
</dbReference>
<dbReference type="AlphaFoldDB" id="A0A7H0LN87"/>
<dbReference type="EC" id="3.1.1.-" evidence="3"/>
<proteinExistence type="inferred from homology"/>
<evidence type="ECO:0000256" key="1">
    <source>
        <dbReference type="ARBA" id="ARBA00005964"/>
    </source>
</evidence>
<dbReference type="InterPro" id="IPR002018">
    <property type="entry name" value="CarbesteraseB"/>
</dbReference>
<dbReference type="PROSITE" id="PS00122">
    <property type="entry name" value="CARBOXYLESTERASE_B_1"/>
    <property type="match status" value="1"/>
</dbReference>
<evidence type="ECO:0000313" key="6">
    <source>
        <dbReference type="Proteomes" id="UP000516148"/>
    </source>
</evidence>
<dbReference type="Proteomes" id="UP000516148">
    <property type="component" value="Chromosome"/>
</dbReference>
<feature type="signal peptide" evidence="3">
    <location>
        <begin position="1"/>
        <end position="22"/>
    </location>
</feature>
<evidence type="ECO:0000256" key="3">
    <source>
        <dbReference type="RuleBase" id="RU361235"/>
    </source>
</evidence>
<protein>
    <recommendedName>
        <fullName evidence="3">Carboxylic ester hydrolase</fullName>
        <ecNumber evidence="3">3.1.1.-</ecNumber>
    </recommendedName>
</protein>
<keyword evidence="2 3" id="KW-0378">Hydrolase</keyword>
<name>A0A7H0LN87_9SPHN</name>
<dbReference type="EMBL" id="CP061038">
    <property type="protein sequence ID" value="QNQ11140.1"/>
    <property type="molecule type" value="Genomic_DNA"/>
</dbReference>
<evidence type="ECO:0000259" key="4">
    <source>
        <dbReference type="Pfam" id="PF00135"/>
    </source>
</evidence>
<dbReference type="PANTHER" id="PTHR11559">
    <property type="entry name" value="CARBOXYLESTERASE"/>
    <property type="match status" value="1"/>
</dbReference>
<dbReference type="GO" id="GO:0016787">
    <property type="term" value="F:hydrolase activity"/>
    <property type="evidence" value="ECO:0007669"/>
    <property type="project" value="UniProtKB-KW"/>
</dbReference>
<feature type="chain" id="PRO_5029033022" description="Carboxylic ester hydrolase" evidence="3">
    <location>
        <begin position="23"/>
        <end position="495"/>
    </location>
</feature>
<gene>
    <name evidence="5" type="ORF">H3Z74_08300</name>
</gene>
<organism evidence="5 6">
    <name type="scientific">Sphingomonas alpina</name>
    <dbReference type="NCBI Taxonomy" id="653931"/>
    <lineage>
        <taxon>Bacteria</taxon>
        <taxon>Pseudomonadati</taxon>
        <taxon>Pseudomonadota</taxon>
        <taxon>Alphaproteobacteria</taxon>
        <taxon>Sphingomonadales</taxon>
        <taxon>Sphingomonadaceae</taxon>
        <taxon>Sphingomonas</taxon>
    </lineage>
</organism>
<sequence length="495" mass="51845">MFWRASALAGLALLTAAAPGTAVVSVDGGQIRGEPLADRIAFRGVPFAAPPVGALRWKPPVRVKPWTGVRDATRSAPACAQLSDGWNQANAGYSAEDCLYLEVATPSLTPARPLPVLVWVHGGGNKAGGGVGTIASPMVRRGVVLVSIQYRLGALGFMAHPALTAESPFRASGNYGLMDQQAALAWVKRNIARFGGDPAQVTLGGQSAGAMDVGLLQVSPLAKGLFRRAIEESGTAGFGFPARDLRASEAIGERLATLAGQPHATAAALRALPVAALLEAARGITLPGLPEAGSPWVQVTIDGHVITEPPAKTLARGGGQRVPLLIGTNAQEIDFYPDLASAHERLLLAFGANGAAAARFYGFDRSEAPSADRLRGPVRMQIGTDIVFTCPTEFVAGMRQQSGTTVWRYDFTYQPGHSSELRHVFGNPGEDGIAADAPPLQAYWVNFIRSGDPNGADLTRWPAYGAALQYLNLGAGMPVAGTGLRAELCTHWSPP</sequence>
<keyword evidence="6" id="KW-1185">Reference proteome</keyword>
<dbReference type="InterPro" id="IPR029058">
    <property type="entry name" value="AB_hydrolase_fold"/>
</dbReference>
<dbReference type="Gene3D" id="3.40.50.1820">
    <property type="entry name" value="alpha/beta hydrolase"/>
    <property type="match status" value="1"/>
</dbReference>
<feature type="domain" description="Carboxylesterase type B" evidence="4">
    <location>
        <begin position="22"/>
        <end position="490"/>
    </location>
</feature>
<dbReference type="Pfam" id="PF00135">
    <property type="entry name" value="COesterase"/>
    <property type="match status" value="1"/>
</dbReference>
<keyword evidence="3" id="KW-0732">Signal</keyword>
<evidence type="ECO:0000256" key="2">
    <source>
        <dbReference type="ARBA" id="ARBA00022801"/>
    </source>
</evidence>
<evidence type="ECO:0000313" key="5">
    <source>
        <dbReference type="EMBL" id="QNQ11140.1"/>
    </source>
</evidence>
<comment type="similarity">
    <text evidence="1 3">Belongs to the type-B carboxylesterase/lipase family.</text>
</comment>
<dbReference type="InterPro" id="IPR019826">
    <property type="entry name" value="Carboxylesterase_B_AS"/>
</dbReference>
<dbReference type="KEGG" id="spap:H3Z74_08300"/>
<dbReference type="RefSeq" id="WP_187763426.1">
    <property type="nucleotide sequence ID" value="NZ_CP061038.1"/>
</dbReference>
<reference evidence="5 6" key="1">
    <citation type="submission" date="2020-09" db="EMBL/GenBank/DDBJ databases">
        <title>Sphingomonas sp., a new species isolated from pork steak.</title>
        <authorList>
            <person name="Heidler von Heilborn D."/>
        </authorList>
    </citation>
    <scope>NUCLEOTIDE SEQUENCE [LARGE SCALE GENOMIC DNA]</scope>
    <source>
        <strain evidence="6">S8-3T</strain>
    </source>
</reference>
<dbReference type="SUPFAM" id="SSF53474">
    <property type="entry name" value="alpha/beta-Hydrolases"/>
    <property type="match status" value="1"/>
</dbReference>